<evidence type="ECO:0000313" key="3">
    <source>
        <dbReference type="EMBL" id="ETO05266.1"/>
    </source>
</evidence>
<dbReference type="SUPFAM" id="SSF47473">
    <property type="entry name" value="EF-hand"/>
    <property type="match status" value="1"/>
</dbReference>
<dbReference type="InterPro" id="IPR018247">
    <property type="entry name" value="EF_Hand_1_Ca_BS"/>
</dbReference>
<name>X6LV69_RETFI</name>
<dbReference type="Proteomes" id="UP000023152">
    <property type="component" value="Unassembled WGS sequence"/>
</dbReference>
<keyword evidence="1" id="KW-0106">Calcium</keyword>
<evidence type="ECO:0000256" key="1">
    <source>
        <dbReference type="ARBA" id="ARBA00022837"/>
    </source>
</evidence>
<reference evidence="3 4" key="1">
    <citation type="journal article" date="2013" name="Curr. Biol.">
        <title>The Genome of the Foraminiferan Reticulomyxa filosa.</title>
        <authorList>
            <person name="Glockner G."/>
            <person name="Hulsmann N."/>
            <person name="Schleicher M."/>
            <person name="Noegel A.A."/>
            <person name="Eichinger L."/>
            <person name="Gallinger C."/>
            <person name="Pawlowski J."/>
            <person name="Sierra R."/>
            <person name="Euteneuer U."/>
            <person name="Pillet L."/>
            <person name="Moustafa A."/>
            <person name="Platzer M."/>
            <person name="Groth M."/>
            <person name="Szafranski K."/>
            <person name="Schliwa M."/>
        </authorList>
    </citation>
    <scope>NUCLEOTIDE SEQUENCE [LARGE SCALE GENOMIC DNA]</scope>
</reference>
<comment type="caution">
    <text evidence="3">The sequence shown here is derived from an EMBL/GenBank/DDBJ whole genome shotgun (WGS) entry which is preliminary data.</text>
</comment>
<keyword evidence="4" id="KW-1185">Reference proteome</keyword>
<gene>
    <name evidence="3" type="ORF">RFI_32130</name>
</gene>
<dbReference type="EMBL" id="ASPP01028330">
    <property type="protein sequence ID" value="ETO05266.1"/>
    <property type="molecule type" value="Genomic_DNA"/>
</dbReference>
<protein>
    <submittedName>
        <fullName evidence="3">Calcineurin B</fullName>
    </submittedName>
</protein>
<dbReference type="SMART" id="SM00054">
    <property type="entry name" value="EFh"/>
    <property type="match status" value="1"/>
</dbReference>
<sequence>MEDGEDEDEDEDGQGENGKVYSHLLPCLFKCICLFDLNDNPALNYLQRVLKLADEDGDGKVDFVEFADAVDDLGVDVDQEQLQFIFAHWAVDEKRQSDAQPLMVIQDDAEKKKDSET</sequence>
<dbReference type="InterPro" id="IPR002048">
    <property type="entry name" value="EF_hand_dom"/>
</dbReference>
<dbReference type="PROSITE" id="PS50222">
    <property type="entry name" value="EF_HAND_2"/>
    <property type="match status" value="1"/>
</dbReference>
<feature type="domain" description="EF-hand" evidence="2">
    <location>
        <begin position="41"/>
        <end position="76"/>
    </location>
</feature>
<accession>X6LV69</accession>
<feature type="non-terminal residue" evidence="3">
    <location>
        <position position="117"/>
    </location>
</feature>
<evidence type="ECO:0000313" key="4">
    <source>
        <dbReference type="Proteomes" id="UP000023152"/>
    </source>
</evidence>
<evidence type="ECO:0000259" key="2">
    <source>
        <dbReference type="PROSITE" id="PS50222"/>
    </source>
</evidence>
<dbReference type="Gene3D" id="1.10.238.10">
    <property type="entry name" value="EF-hand"/>
    <property type="match status" value="1"/>
</dbReference>
<organism evidence="3 4">
    <name type="scientific">Reticulomyxa filosa</name>
    <dbReference type="NCBI Taxonomy" id="46433"/>
    <lineage>
        <taxon>Eukaryota</taxon>
        <taxon>Sar</taxon>
        <taxon>Rhizaria</taxon>
        <taxon>Retaria</taxon>
        <taxon>Foraminifera</taxon>
        <taxon>Monothalamids</taxon>
        <taxon>Reticulomyxidae</taxon>
        <taxon>Reticulomyxa</taxon>
    </lineage>
</organism>
<dbReference type="InterPro" id="IPR011992">
    <property type="entry name" value="EF-hand-dom_pair"/>
</dbReference>
<proteinExistence type="predicted"/>
<dbReference type="PROSITE" id="PS00018">
    <property type="entry name" value="EF_HAND_1"/>
    <property type="match status" value="1"/>
</dbReference>
<dbReference type="AlphaFoldDB" id="X6LV69"/>
<dbReference type="GO" id="GO:0005509">
    <property type="term" value="F:calcium ion binding"/>
    <property type="evidence" value="ECO:0007669"/>
    <property type="project" value="InterPro"/>
</dbReference>